<dbReference type="InterPro" id="IPR003661">
    <property type="entry name" value="HisK_dim/P_dom"/>
</dbReference>
<dbReference type="InterPro" id="IPR001789">
    <property type="entry name" value="Sig_transdc_resp-reg_receiver"/>
</dbReference>
<dbReference type="Proteomes" id="UP000290365">
    <property type="component" value="Chromosome"/>
</dbReference>
<dbReference type="InterPro" id="IPR036097">
    <property type="entry name" value="HisK_dim/P_sf"/>
</dbReference>
<feature type="domain" description="PAS" evidence="14">
    <location>
        <begin position="924"/>
        <end position="994"/>
    </location>
</feature>
<accession>A0A4P6JIR4</accession>
<evidence type="ECO:0000256" key="9">
    <source>
        <dbReference type="PROSITE-ProRule" id="PRU00169"/>
    </source>
</evidence>
<feature type="coiled-coil region" evidence="10">
    <location>
        <begin position="776"/>
        <end position="803"/>
    </location>
</feature>
<dbReference type="PROSITE" id="PS50110">
    <property type="entry name" value="RESPONSE_REGULATORY"/>
    <property type="match status" value="1"/>
</dbReference>
<feature type="domain" description="Histidine kinase" evidence="12">
    <location>
        <begin position="380"/>
        <end position="598"/>
    </location>
</feature>
<keyword evidence="10" id="KW-0175">Coiled coil</keyword>
<dbReference type="OrthoDB" id="135015at2"/>
<keyword evidence="8" id="KW-0902">Two-component regulatory system</keyword>
<dbReference type="SMART" id="SM00448">
    <property type="entry name" value="REC"/>
    <property type="match status" value="1"/>
</dbReference>
<dbReference type="InterPro" id="IPR011006">
    <property type="entry name" value="CheY-like_superfamily"/>
</dbReference>
<dbReference type="Pfam" id="PF02518">
    <property type="entry name" value="HATPase_c"/>
    <property type="match status" value="2"/>
</dbReference>
<dbReference type="SMART" id="SM00387">
    <property type="entry name" value="HATPase_c"/>
    <property type="match status" value="2"/>
</dbReference>
<dbReference type="InterPro" id="IPR001610">
    <property type="entry name" value="PAC"/>
</dbReference>
<dbReference type="Pfam" id="PF13185">
    <property type="entry name" value="GAF_2"/>
    <property type="match status" value="1"/>
</dbReference>
<dbReference type="InterPro" id="IPR000700">
    <property type="entry name" value="PAS-assoc_C"/>
</dbReference>
<feature type="domain" description="PAC" evidence="15">
    <location>
        <begin position="868"/>
        <end position="923"/>
    </location>
</feature>
<dbReference type="SMART" id="SM00086">
    <property type="entry name" value="PAC"/>
    <property type="match status" value="2"/>
</dbReference>
<dbReference type="KEGG" id="kbs:EPA93_02740"/>
<dbReference type="InterPro" id="IPR029016">
    <property type="entry name" value="GAF-like_dom_sf"/>
</dbReference>
<dbReference type="InterPro" id="IPR013655">
    <property type="entry name" value="PAS_fold_3"/>
</dbReference>
<dbReference type="RefSeq" id="WP_129885564.1">
    <property type="nucleotide sequence ID" value="NZ_CP035758.1"/>
</dbReference>
<dbReference type="SMART" id="SM00388">
    <property type="entry name" value="HisKA"/>
    <property type="match status" value="2"/>
</dbReference>
<feature type="region of interest" description="Disordered" evidence="11">
    <location>
        <begin position="1"/>
        <end position="23"/>
    </location>
</feature>
<dbReference type="Gene3D" id="3.30.565.10">
    <property type="entry name" value="Histidine kinase-like ATPase, C-terminal domain"/>
    <property type="match status" value="2"/>
</dbReference>
<evidence type="ECO:0000256" key="1">
    <source>
        <dbReference type="ARBA" id="ARBA00000085"/>
    </source>
</evidence>
<dbReference type="InterPro" id="IPR004358">
    <property type="entry name" value="Sig_transdc_His_kin-like_C"/>
</dbReference>
<evidence type="ECO:0000259" key="14">
    <source>
        <dbReference type="PROSITE" id="PS50112"/>
    </source>
</evidence>
<gene>
    <name evidence="16" type="ORF">EPA93_02740</name>
</gene>
<dbReference type="InterPro" id="IPR013656">
    <property type="entry name" value="PAS_4"/>
</dbReference>
<dbReference type="Gene3D" id="3.30.450.40">
    <property type="match status" value="1"/>
</dbReference>
<evidence type="ECO:0000313" key="16">
    <source>
        <dbReference type="EMBL" id="QBD74965.1"/>
    </source>
</evidence>
<dbReference type="InterPro" id="IPR035965">
    <property type="entry name" value="PAS-like_dom_sf"/>
</dbReference>
<evidence type="ECO:0000256" key="4">
    <source>
        <dbReference type="ARBA" id="ARBA00022679"/>
    </source>
</evidence>
<evidence type="ECO:0000313" key="17">
    <source>
        <dbReference type="Proteomes" id="UP000290365"/>
    </source>
</evidence>
<dbReference type="InterPro" id="IPR036890">
    <property type="entry name" value="HATPase_C_sf"/>
</dbReference>
<dbReference type="InterPro" id="IPR003018">
    <property type="entry name" value="GAF"/>
</dbReference>
<dbReference type="SMART" id="SM00091">
    <property type="entry name" value="PAS"/>
    <property type="match status" value="2"/>
</dbReference>
<dbReference type="PRINTS" id="PR00344">
    <property type="entry name" value="BCTRLSENSOR"/>
</dbReference>
<dbReference type="Pfam" id="PF08447">
    <property type="entry name" value="PAS_3"/>
    <property type="match status" value="1"/>
</dbReference>
<dbReference type="EMBL" id="CP035758">
    <property type="protein sequence ID" value="QBD74965.1"/>
    <property type="molecule type" value="Genomic_DNA"/>
</dbReference>
<dbReference type="EC" id="2.7.13.3" evidence="2"/>
<feature type="modified residue" description="4-aspartylphosphate" evidence="9">
    <location>
        <position position="714"/>
    </location>
</feature>
<dbReference type="InterPro" id="IPR005467">
    <property type="entry name" value="His_kinase_dom"/>
</dbReference>
<dbReference type="SUPFAM" id="SSF47384">
    <property type="entry name" value="Homodimeric domain of signal transducing histidine kinase"/>
    <property type="match status" value="2"/>
</dbReference>
<dbReference type="Gene3D" id="1.10.287.130">
    <property type="match status" value="2"/>
</dbReference>
<name>A0A4P6JIR4_KTERU</name>
<dbReference type="PROSITE" id="PS50113">
    <property type="entry name" value="PAC"/>
    <property type="match status" value="2"/>
</dbReference>
<evidence type="ECO:0000256" key="2">
    <source>
        <dbReference type="ARBA" id="ARBA00012438"/>
    </source>
</evidence>
<dbReference type="FunFam" id="3.30.565.10:FF:000006">
    <property type="entry name" value="Sensor histidine kinase WalK"/>
    <property type="match status" value="1"/>
</dbReference>
<dbReference type="PANTHER" id="PTHR43547:SF2">
    <property type="entry name" value="HYBRID SIGNAL TRANSDUCTION HISTIDINE KINASE C"/>
    <property type="match status" value="1"/>
</dbReference>
<dbReference type="Gene3D" id="3.30.450.20">
    <property type="entry name" value="PAS domain"/>
    <property type="match status" value="3"/>
</dbReference>
<protein>
    <recommendedName>
        <fullName evidence="2">histidine kinase</fullName>
        <ecNumber evidence="2">2.7.13.3</ecNumber>
    </recommendedName>
</protein>
<dbReference type="CDD" id="cd00075">
    <property type="entry name" value="HATPase"/>
    <property type="match status" value="1"/>
</dbReference>
<dbReference type="PANTHER" id="PTHR43547">
    <property type="entry name" value="TWO-COMPONENT HISTIDINE KINASE"/>
    <property type="match status" value="1"/>
</dbReference>
<dbReference type="Pfam" id="PF08448">
    <property type="entry name" value="PAS_4"/>
    <property type="match status" value="1"/>
</dbReference>
<keyword evidence="6" id="KW-0418">Kinase</keyword>
<dbReference type="InterPro" id="IPR003594">
    <property type="entry name" value="HATPase_dom"/>
</dbReference>
<evidence type="ECO:0000256" key="3">
    <source>
        <dbReference type="ARBA" id="ARBA00022553"/>
    </source>
</evidence>
<dbReference type="GO" id="GO:0005524">
    <property type="term" value="F:ATP binding"/>
    <property type="evidence" value="ECO:0007669"/>
    <property type="project" value="UniProtKB-KW"/>
</dbReference>
<dbReference type="NCBIfam" id="TIGR00229">
    <property type="entry name" value="sensory_box"/>
    <property type="match status" value="2"/>
</dbReference>
<dbReference type="InterPro" id="IPR000014">
    <property type="entry name" value="PAS"/>
</dbReference>
<organism evidence="16 17">
    <name type="scientific">Ktedonosporobacter rubrisoli</name>
    <dbReference type="NCBI Taxonomy" id="2509675"/>
    <lineage>
        <taxon>Bacteria</taxon>
        <taxon>Bacillati</taxon>
        <taxon>Chloroflexota</taxon>
        <taxon>Ktedonobacteria</taxon>
        <taxon>Ktedonobacterales</taxon>
        <taxon>Ktedonosporobacteraceae</taxon>
        <taxon>Ktedonosporobacter</taxon>
    </lineage>
</organism>
<dbReference type="SUPFAM" id="SSF55874">
    <property type="entry name" value="ATPase domain of HSP90 chaperone/DNA topoisomerase II/histidine kinase"/>
    <property type="match status" value="2"/>
</dbReference>
<evidence type="ECO:0000256" key="11">
    <source>
        <dbReference type="SAM" id="MobiDB-lite"/>
    </source>
</evidence>
<dbReference type="Gene3D" id="3.40.50.2300">
    <property type="match status" value="1"/>
</dbReference>
<keyword evidence="5" id="KW-0547">Nucleotide-binding</keyword>
<feature type="domain" description="Histidine kinase" evidence="12">
    <location>
        <begin position="1053"/>
        <end position="1287"/>
    </location>
</feature>
<evidence type="ECO:0000256" key="8">
    <source>
        <dbReference type="ARBA" id="ARBA00023012"/>
    </source>
</evidence>
<reference evidence="16 17" key="1">
    <citation type="submission" date="2019-01" db="EMBL/GenBank/DDBJ databases">
        <title>Ktedonosporobacter rubrisoli SCAWS-G2.</title>
        <authorList>
            <person name="Huang Y."/>
            <person name="Yan B."/>
        </authorList>
    </citation>
    <scope>NUCLEOTIDE SEQUENCE [LARGE SCALE GENOMIC DNA]</scope>
    <source>
        <strain evidence="16 17">SCAWS-G2</strain>
    </source>
</reference>
<evidence type="ECO:0000259" key="12">
    <source>
        <dbReference type="PROSITE" id="PS50109"/>
    </source>
</evidence>
<keyword evidence="3 9" id="KW-0597">Phosphoprotein</keyword>
<evidence type="ECO:0000256" key="7">
    <source>
        <dbReference type="ARBA" id="ARBA00022840"/>
    </source>
</evidence>
<dbReference type="FunFam" id="3.30.450.20:FF:000099">
    <property type="entry name" value="Sensory box sensor histidine kinase"/>
    <property type="match status" value="1"/>
</dbReference>
<dbReference type="SUPFAM" id="SSF52172">
    <property type="entry name" value="CheY-like"/>
    <property type="match status" value="1"/>
</dbReference>
<evidence type="ECO:0000256" key="10">
    <source>
        <dbReference type="SAM" id="Coils"/>
    </source>
</evidence>
<dbReference type="PROSITE" id="PS50112">
    <property type="entry name" value="PAS"/>
    <property type="match status" value="1"/>
</dbReference>
<dbReference type="CDD" id="cd00082">
    <property type="entry name" value="HisKA"/>
    <property type="match status" value="2"/>
</dbReference>
<dbReference type="GO" id="GO:0000155">
    <property type="term" value="F:phosphorelay sensor kinase activity"/>
    <property type="evidence" value="ECO:0007669"/>
    <property type="project" value="InterPro"/>
</dbReference>
<keyword evidence="7" id="KW-0067">ATP-binding</keyword>
<dbReference type="SUPFAM" id="SSF55781">
    <property type="entry name" value="GAF domain-like"/>
    <property type="match status" value="1"/>
</dbReference>
<keyword evidence="17" id="KW-1185">Reference proteome</keyword>
<evidence type="ECO:0000256" key="5">
    <source>
        <dbReference type="ARBA" id="ARBA00022741"/>
    </source>
</evidence>
<evidence type="ECO:0000259" key="15">
    <source>
        <dbReference type="PROSITE" id="PS50113"/>
    </source>
</evidence>
<dbReference type="FunFam" id="3.30.565.10:FF:000037">
    <property type="entry name" value="Hybrid sensor histidine kinase/response regulator"/>
    <property type="match status" value="1"/>
</dbReference>
<evidence type="ECO:0000256" key="6">
    <source>
        <dbReference type="ARBA" id="ARBA00022777"/>
    </source>
</evidence>
<dbReference type="SUPFAM" id="SSF55785">
    <property type="entry name" value="PYP-like sensor domain (PAS domain)"/>
    <property type="match status" value="3"/>
</dbReference>
<feature type="domain" description="PAC" evidence="15">
    <location>
        <begin position="997"/>
        <end position="1049"/>
    </location>
</feature>
<dbReference type="CDD" id="cd00130">
    <property type="entry name" value="PAS"/>
    <property type="match status" value="1"/>
</dbReference>
<dbReference type="PROSITE" id="PS50109">
    <property type="entry name" value="HIS_KIN"/>
    <property type="match status" value="2"/>
</dbReference>
<comment type="catalytic activity">
    <reaction evidence="1">
        <text>ATP + protein L-histidine = ADP + protein N-phospho-L-histidine.</text>
        <dbReference type="EC" id="2.7.13.3"/>
    </reaction>
</comment>
<proteinExistence type="predicted"/>
<evidence type="ECO:0000259" key="13">
    <source>
        <dbReference type="PROSITE" id="PS50110"/>
    </source>
</evidence>
<dbReference type="FunFam" id="1.10.287.130:FF:000045">
    <property type="entry name" value="Two-component system sensor histidine kinase/response regulator"/>
    <property type="match status" value="1"/>
</dbReference>
<feature type="coiled-coil region" evidence="10">
    <location>
        <begin position="347"/>
        <end position="376"/>
    </location>
</feature>
<dbReference type="Pfam" id="PF00512">
    <property type="entry name" value="HisKA"/>
    <property type="match status" value="2"/>
</dbReference>
<sequence length="1294" mass="144559">MTEVQQQPEEIQTQAHMRDQQAGNSTLHSFVEALARRGGEMGALIGSIDWLATPIGAIDAWPQSLRTAISMCLASGFPMLILWGPEHVQFYNDAFRPILGAKHPQSMGQRACDCWAEIWDVIEPMFAQILAGGEAIWSEDQAFFLDRYGYVEETFFTFSYSPIDDETGKVGGILCTVKETTKQVVSERRLKLLRNLAAGTSDAHSIEDACRSALAALELGSADLPFALLYLLDAQGKQARLIGATGLNSSMLEGQALLSLDEQPAERASLPFLQVIQTRQPVIFDAFASYLDPRTCLQDKIIQQACLMPIARAGDIPLAGLLVAGISPHHAFDEEYRGFFELVATHLAAAISNARTHEEERRRAEALAELDRAKTAFFSNISHEFRTPLTLSLGPLESLLADRLHPLDEEQREQVEMVRRNALRQLKLVNTLLDFARIEAGRAEARYEPTDLAELTMDVASAFRSAVERAGLQLLVDCPKLPEPIWVDRQMWEKIVLNLLSNAFKFTFKGFIRLALSPIEDGVELTVQDSGIGIRAEDVPHLFERFYRAEARKARSQEGSGIGLSLVQELVRLHAGSITVKSQENVGTIFTIRLPEGFCHVPAQQRVRKYQQASPALLADPYVEEVLSWLPASEYNGRKTDASPDGDAFLSPSQARAVVSSGARSRLLVVDDNADMRAYLQRLLHVTYQVELAADGKAALALARETLPDLIISDVMLPEMDGFAMLKALRADPLTARIPVLLLSARAGEEATLEGLAAGAEDYLVKPFSARELLARVAARLDIASLRREAEQARERLYALLMQAPAIICLLRGETHIYELANPLYLQLVGQRDILDKPIREALPELNGQGFYELLDRVYTTGEPFVGTEVRAKLDRDNTGRLEDVYFNFVYQPIRAASGQVEGILVHAVDVTEQVNARQRLKMSEARLRFLAEAMPQKIFTARPNGDVDYFNPQWTEFTGLTFEEIRDWGWTRFIHPQDLEENLRRWRQALATGEPFYCEHRFRRADGVYRWHVSRAVPIRDDEGSIVMWVGANTEIEEQKQLEERKDEFLRMASHDLRNPLTAMKGNLQLAQRRLKRLLSDPELSIVTTRQEFKDLSLLLTRALRQTDIQQRLIGDLLDVSRIQAGKLELSLEPCDLVPLVREIVLDYQASAPSRTITLSLPTTDDPVMVLADIARIGQVIANYLSNALKYSPASAPVEVGLSVQKRYARLWVRDQGPGLSSEQQQRIWERFYQAPGIVVKSGSSLGMGLGLHICRTLIARHEGSVGIESVPGQGATFWFTLPLLSGDELASV</sequence>
<keyword evidence="4" id="KW-0808">Transferase</keyword>
<dbReference type="Pfam" id="PF00072">
    <property type="entry name" value="Response_reg"/>
    <property type="match status" value="1"/>
</dbReference>
<feature type="domain" description="Response regulatory" evidence="13">
    <location>
        <begin position="666"/>
        <end position="781"/>
    </location>
</feature>